<protein>
    <recommendedName>
        <fullName evidence="2">chitinase</fullName>
        <ecNumber evidence="2">3.2.1.14</ecNumber>
    </recommendedName>
</protein>
<evidence type="ECO:0000313" key="5">
    <source>
        <dbReference type="EMBL" id="RYO79963.1"/>
    </source>
</evidence>
<feature type="region of interest" description="Disordered" evidence="3">
    <location>
        <begin position="182"/>
        <end position="224"/>
    </location>
</feature>
<dbReference type="EMBL" id="QJNS01000306">
    <property type="protein sequence ID" value="RYO79963.1"/>
    <property type="molecule type" value="Genomic_DNA"/>
</dbReference>
<dbReference type="PROSITE" id="PS51910">
    <property type="entry name" value="GH18_2"/>
    <property type="match status" value="1"/>
</dbReference>
<dbReference type="PANTHER" id="PTHR11177:SF333">
    <property type="entry name" value="CHITINASE"/>
    <property type="match status" value="1"/>
</dbReference>
<dbReference type="PANTHER" id="PTHR11177">
    <property type="entry name" value="CHITINASE"/>
    <property type="match status" value="1"/>
</dbReference>
<dbReference type="InterPro" id="IPR001223">
    <property type="entry name" value="Glyco_hydro18_cat"/>
</dbReference>
<dbReference type="Gene3D" id="3.20.20.80">
    <property type="entry name" value="Glycosidases"/>
    <property type="match status" value="1"/>
</dbReference>
<feature type="region of interest" description="Disordered" evidence="3">
    <location>
        <begin position="145"/>
        <end position="169"/>
    </location>
</feature>
<sequence length="461" mass="50668">MAYDLHGFWDADVETLGSLVRGQADVREIYNNTLPLYYAGLDPSKINFGLAWYGRGYTLSGPSKPGKCTNSAGVLSLTEIKNLIKEKNIKPRLNSESMMKELVWDDQWIGYDDEETHELKRKFANDLCFGGTMAWSVDFNSGTGDTDDAPLSTDGRCGPDNGGTQDADHYPKTMAMAVHESGSPKPIYFFDPEDPDRPLPPPGSNPDDPDDPDDDEPEPMPGIAYDGYFELWEPWDITPLSEDEELDAARDVLSTLSSEGLFEDFTTTSTTTTSRPTTTKNTDIPLPTGPDTPKPYCFREYNDDGRWLSFDGSEAEVVVEHLCASPPLTSSNTFGYVSRSESTGLLASVKWSEDQSGCKSKGEVPMGDWCIDSFAQMLLACDGSDLNKAYGAAIVDRYDYGCVTWWISKESSGLMTVDSTSGQRNGTHTGIVVQLNGASRDAIEAEIASLEPDFPHILETR</sequence>
<feature type="region of interest" description="Disordered" evidence="3">
    <location>
        <begin position="267"/>
        <end position="294"/>
    </location>
</feature>
<dbReference type="InterPro" id="IPR017853">
    <property type="entry name" value="GH"/>
</dbReference>
<gene>
    <name evidence="5" type="ORF">DL762_007890</name>
</gene>
<evidence type="ECO:0000256" key="3">
    <source>
        <dbReference type="SAM" id="MobiDB-lite"/>
    </source>
</evidence>
<dbReference type="EC" id="3.2.1.14" evidence="2"/>
<accession>A0ABY0GXS5</accession>
<dbReference type="SUPFAM" id="SSF51445">
    <property type="entry name" value="(Trans)glycosidases"/>
    <property type="match status" value="1"/>
</dbReference>
<evidence type="ECO:0000259" key="4">
    <source>
        <dbReference type="PROSITE" id="PS51910"/>
    </source>
</evidence>
<organism evidence="5 6">
    <name type="scientific">Monosporascus cannonballus</name>
    <dbReference type="NCBI Taxonomy" id="155416"/>
    <lineage>
        <taxon>Eukaryota</taxon>
        <taxon>Fungi</taxon>
        <taxon>Dikarya</taxon>
        <taxon>Ascomycota</taxon>
        <taxon>Pezizomycotina</taxon>
        <taxon>Sordariomycetes</taxon>
        <taxon>Xylariomycetidae</taxon>
        <taxon>Xylariales</taxon>
        <taxon>Xylariales incertae sedis</taxon>
        <taxon>Monosporascus</taxon>
    </lineage>
</organism>
<name>A0ABY0GXS5_9PEZI</name>
<dbReference type="Pfam" id="PF00704">
    <property type="entry name" value="Glyco_hydro_18"/>
    <property type="match status" value="1"/>
</dbReference>
<feature type="compositionally biased region" description="Acidic residues" evidence="3">
    <location>
        <begin position="207"/>
        <end position="218"/>
    </location>
</feature>
<dbReference type="Proteomes" id="UP000294003">
    <property type="component" value="Unassembled WGS sequence"/>
</dbReference>
<evidence type="ECO:0000256" key="1">
    <source>
        <dbReference type="ARBA" id="ARBA00008682"/>
    </source>
</evidence>
<keyword evidence="6" id="KW-1185">Reference proteome</keyword>
<proteinExistence type="inferred from homology"/>
<dbReference type="Gene3D" id="3.10.50.10">
    <property type="match status" value="1"/>
</dbReference>
<comment type="caution">
    <text evidence="5">The sequence shown here is derived from an EMBL/GenBank/DDBJ whole genome shotgun (WGS) entry which is preliminary data.</text>
</comment>
<comment type="similarity">
    <text evidence="1">Belongs to the glycosyl hydrolase 18 family. Chitinase class V subfamily.</text>
</comment>
<feature type="domain" description="GH18" evidence="4">
    <location>
        <begin position="1"/>
        <end position="162"/>
    </location>
</feature>
<dbReference type="InterPro" id="IPR029070">
    <property type="entry name" value="Chitinase_insertion_sf"/>
</dbReference>
<evidence type="ECO:0000313" key="6">
    <source>
        <dbReference type="Proteomes" id="UP000294003"/>
    </source>
</evidence>
<dbReference type="SUPFAM" id="SSF54556">
    <property type="entry name" value="Chitinase insertion domain"/>
    <property type="match status" value="1"/>
</dbReference>
<feature type="compositionally biased region" description="Low complexity" evidence="3">
    <location>
        <begin position="267"/>
        <end position="282"/>
    </location>
</feature>
<dbReference type="InterPro" id="IPR050314">
    <property type="entry name" value="Glycosyl_Hydrlase_18"/>
</dbReference>
<evidence type="ECO:0000256" key="2">
    <source>
        <dbReference type="ARBA" id="ARBA00012729"/>
    </source>
</evidence>
<reference evidence="5 6" key="1">
    <citation type="submission" date="2018-06" db="EMBL/GenBank/DDBJ databases">
        <title>Complete Genomes of Monosporascus.</title>
        <authorList>
            <person name="Robinson A.J."/>
            <person name="Natvig D.O."/>
        </authorList>
    </citation>
    <scope>NUCLEOTIDE SEQUENCE [LARGE SCALE GENOMIC DNA]</scope>
    <source>
        <strain evidence="5 6">CBS 609.92</strain>
    </source>
</reference>